<dbReference type="EMBL" id="CM035406">
    <property type="protein sequence ID" value="KAH7445343.1"/>
    <property type="molecule type" value="Genomic_DNA"/>
</dbReference>
<dbReference type="OrthoDB" id="1572689at2759"/>
<accession>A0A8T2VI80</accession>
<evidence type="ECO:0008006" key="4">
    <source>
        <dbReference type="Google" id="ProtNLM"/>
    </source>
</evidence>
<dbReference type="AlphaFoldDB" id="A0A8T2VI80"/>
<dbReference type="InterPro" id="IPR040361">
    <property type="entry name" value="TPD1"/>
</dbReference>
<proteinExistence type="predicted"/>
<gene>
    <name evidence="2" type="ORF">KP509_01G003500</name>
</gene>
<evidence type="ECO:0000256" key="1">
    <source>
        <dbReference type="ARBA" id="ARBA00022729"/>
    </source>
</evidence>
<dbReference type="Proteomes" id="UP000825935">
    <property type="component" value="Chromosome 1"/>
</dbReference>
<dbReference type="GO" id="GO:0001709">
    <property type="term" value="P:cell fate determination"/>
    <property type="evidence" value="ECO:0007669"/>
    <property type="project" value="TreeGrafter"/>
</dbReference>
<dbReference type="PANTHER" id="PTHR33184:SF77">
    <property type="entry name" value="TPD1 PROTEIN HOMOLOG 1-LIKE"/>
    <property type="match status" value="1"/>
</dbReference>
<dbReference type="Pfam" id="PF24068">
    <property type="entry name" value="TPD1_C"/>
    <property type="match status" value="1"/>
</dbReference>
<keyword evidence="3" id="KW-1185">Reference proteome</keyword>
<sequence>MTVSGSKLALIVHVQWAQPRLTRNARKFCRTSRRIVIRGFPEMWCFNDIKRASSPTVLYLLSLLCLTSFQPLIHARDTCSKEDINIVQGHSSSMPDGIPVFSVEIFNICVSHDCAISNIHVACGWFASAKLVNPNIFRRIKFNDCLVNNGAPIRGGESISFQYSNSFQYPLTVVSVSTCH</sequence>
<organism evidence="2 3">
    <name type="scientific">Ceratopteris richardii</name>
    <name type="common">Triangle waterfern</name>
    <dbReference type="NCBI Taxonomy" id="49495"/>
    <lineage>
        <taxon>Eukaryota</taxon>
        <taxon>Viridiplantae</taxon>
        <taxon>Streptophyta</taxon>
        <taxon>Embryophyta</taxon>
        <taxon>Tracheophyta</taxon>
        <taxon>Polypodiopsida</taxon>
        <taxon>Polypodiidae</taxon>
        <taxon>Polypodiales</taxon>
        <taxon>Pteridineae</taxon>
        <taxon>Pteridaceae</taxon>
        <taxon>Parkerioideae</taxon>
        <taxon>Ceratopteris</taxon>
    </lineage>
</organism>
<reference evidence="2" key="1">
    <citation type="submission" date="2021-08" db="EMBL/GenBank/DDBJ databases">
        <title>WGS assembly of Ceratopteris richardii.</title>
        <authorList>
            <person name="Marchant D.B."/>
            <person name="Chen G."/>
            <person name="Jenkins J."/>
            <person name="Shu S."/>
            <person name="Leebens-Mack J."/>
            <person name="Grimwood J."/>
            <person name="Schmutz J."/>
            <person name="Soltis P."/>
            <person name="Soltis D."/>
            <person name="Chen Z.-H."/>
        </authorList>
    </citation>
    <scope>NUCLEOTIDE SEQUENCE</scope>
    <source>
        <strain evidence="2">Whitten #5841</strain>
        <tissue evidence="2">Leaf</tissue>
    </source>
</reference>
<evidence type="ECO:0000313" key="3">
    <source>
        <dbReference type="Proteomes" id="UP000825935"/>
    </source>
</evidence>
<comment type="caution">
    <text evidence="2">The sequence shown here is derived from an EMBL/GenBank/DDBJ whole genome shotgun (WGS) entry which is preliminary data.</text>
</comment>
<keyword evidence="1" id="KW-0732">Signal</keyword>
<dbReference type="PANTHER" id="PTHR33184">
    <property type="entry name" value="PROTEIN TAPETUM DETERMINANT 1-LIKE-RELATED"/>
    <property type="match status" value="1"/>
</dbReference>
<protein>
    <recommendedName>
        <fullName evidence="4">TPD1 protein homolog 1-like</fullName>
    </recommendedName>
</protein>
<evidence type="ECO:0000313" key="2">
    <source>
        <dbReference type="EMBL" id="KAH7445343.1"/>
    </source>
</evidence>
<name>A0A8T2VI80_CERRI</name>